<keyword evidence="2" id="KW-1133">Transmembrane helix</keyword>
<feature type="compositionally biased region" description="Polar residues" evidence="1">
    <location>
        <begin position="108"/>
        <end position="127"/>
    </location>
</feature>
<protein>
    <submittedName>
        <fullName evidence="3">Uncharacterized protein</fullName>
    </submittedName>
</protein>
<evidence type="ECO:0000313" key="3">
    <source>
        <dbReference type="EMBL" id="KAK9864412.1"/>
    </source>
</evidence>
<comment type="caution">
    <text evidence="3">The sequence shown here is derived from an EMBL/GenBank/DDBJ whole genome shotgun (WGS) entry which is preliminary data.</text>
</comment>
<feature type="transmembrane region" description="Helical" evidence="2">
    <location>
        <begin position="70"/>
        <end position="96"/>
    </location>
</feature>
<dbReference type="EMBL" id="JALJOV010000358">
    <property type="protein sequence ID" value="KAK9864412.1"/>
    <property type="molecule type" value="Genomic_DNA"/>
</dbReference>
<dbReference type="Proteomes" id="UP001485043">
    <property type="component" value="Unassembled WGS sequence"/>
</dbReference>
<evidence type="ECO:0000256" key="2">
    <source>
        <dbReference type="SAM" id="Phobius"/>
    </source>
</evidence>
<dbReference type="AlphaFoldDB" id="A0AAW1T5V1"/>
<feature type="region of interest" description="Disordered" evidence="1">
    <location>
        <begin position="103"/>
        <end position="147"/>
    </location>
</feature>
<gene>
    <name evidence="3" type="ORF">WJX84_005306</name>
</gene>
<name>A0AAW1T5V1_9CHLO</name>
<organism evidence="3 4">
    <name type="scientific">Apatococcus fuscideae</name>
    <dbReference type="NCBI Taxonomy" id="2026836"/>
    <lineage>
        <taxon>Eukaryota</taxon>
        <taxon>Viridiplantae</taxon>
        <taxon>Chlorophyta</taxon>
        <taxon>core chlorophytes</taxon>
        <taxon>Trebouxiophyceae</taxon>
        <taxon>Chlorellales</taxon>
        <taxon>Chlorellaceae</taxon>
        <taxon>Apatococcus</taxon>
    </lineage>
</organism>
<keyword evidence="2" id="KW-0812">Transmembrane</keyword>
<reference evidence="3 4" key="1">
    <citation type="journal article" date="2024" name="Nat. Commun.">
        <title>Phylogenomics reveals the evolutionary origins of lichenization in chlorophyte algae.</title>
        <authorList>
            <person name="Puginier C."/>
            <person name="Libourel C."/>
            <person name="Otte J."/>
            <person name="Skaloud P."/>
            <person name="Haon M."/>
            <person name="Grisel S."/>
            <person name="Petersen M."/>
            <person name="Berrin J.G."/>
            <person name="Delaux P.M."/>
            <person name="Dal Grande F."/>
            <person name="Keller J."/>
        </authorList>
    </citation>
    <scope>NUCLEOTIDE SEQUENCE [LARGE SCALE GENOMIC DNA]</scope>
    <source>
        <strain evidence="3 4">SAG 2523</strain>
    </source>
</reference>
<evidence type="ECO:0000313" key="4">
    <source>
        <dbReference type="Proteomes" id="UP001485043"/>
    </source>
</evidence>
<feature type="compositionally biased region" description="Polar residues" evidence="1">
    <location>
        <begin position="138"/>
        <end position="147"/>
    </location>
</feature>
<keyword evidence="2" id="KW-0472">Membrane</keyword>
<sequence length="147" mass="14976">MYVDTAITFLNGDFATASAIASTLSTPEGIDSIFPSNGPLGAVSVTDVHQGTTTNPNAPASSDKLNAGELAGVVVGSVAGWFVAMMMGVLITVVVIKRHMRSHRSVGTDPSSPAANDSPTSPGSSSLFRAFRKKPTPQAVSLASTAV</sequence>
<proteinExistence type="predicted"/>
<accession>A0AAW1T5V1</accession>
<keyword evidence="4" id="KW-1185">Reference proteome</keyword>
<evidence type="ECO:0000256" key="1">
    <source>
        <dbReference type="SAM" id="MobiDB-lite"/>
    </source>
</evidence>